<proteinExistence type="inferred from homology"/>
<dbReference type="InterPro" id="IPR039424">
    <property type="entry name" value="SBP_5"/>
</dbReference>
<dbReference type="InterPro" id="IPR030678">
    <property type="entry name" value="Peptide/Ni-bd"/>
</dbReference>
<evidence type="ECO:0000256" key="4">
    <source>
        <dbReference type="SAM" id="SignalP"/>
    </source>
</evidence>
<dbReference type="CDD" id="cd08509">
    <property type="entry name" value="PBP2_TmCBP_oligosaccharides_like"/>
    <property type="match status" value="1"/>
</dbReference>
<comment type="similarity">
    <text evidence="1">Belongs to the bacterial solute-binding protein 5 family.</text>
</comment>
<dbReference type="InterPro" id="IPR000914">
    <property type="entry name" value="SBP_5_dom"/>
</dbReference>
<name>A0ABW0ERH0_9PSEU</name>
<keyword evidence="7" id="KW-1185">Reference proteome</keyword>
<evidence type="ECO:0000313" key="6">
    <source>
        <dbReference type="EMBL" id="MFC5288751.1"/>
    </source>
</evidence>
<reference evidence="7" key="1">
    <citation type="journal article" date="2019" name="Int. J. Syst. Evol. Microbiol.">
        <title>The Global Catalogue of Microorganisms (GCM) 10K type strain sequencing project: providing services to taxonomists for standard genome sequencing and annotation.</title>
        <authorList>
            <consortium name="The Broad Institute Genomics Platform"/>
            <consortium name="The Broad Institute Genome Sequencing Center for Infectious Disease"/>
            <person name="Wu L."/>
            <person name="Ma J."/>
        </authorList>
    </citation>
    <scope>NUCLEOTIDE SEQUENCE [LARGE SCALE GENOMIC DNA]</scope>
    <source>
        <strain evidence="7">CCUG 59778</strain>
    </source>
</reference>
<keyword evidence="3 4" id="KW-0732">Signal</keyword>
<dbReference type="RefSeq" id="WP_378248595.1">
    <property type="nucleotide sequence ID" value="NZ_JBHSKF010000007.1"/>
</dbReference>
<keyword evidence="2" id="KW-0813">Transport</keyword>
<dbReference type="PANTHER" id="PTHR30290:SF9">
    <property type="entry name" value="OLIGOPEPTIDE-BINDING PROTEIN APPA"/>
    <property type="match status" value="1"/>
</dbReference>
<feature type="domain" description="Solute-binding protein family 5" evidence="5">
    <location>
        <begin position="86"/>
        <end position="458"/>
    </location>
</feature>
<dbReference type="Gene3D" id="3.10.105.10">
    <property type="entry name" value="Dipeptide-binding Protein, Domain 3"/>
    <property type="match status" value="1"/>
</dbReference>
<dbReference type="PROSITE" id="PS51257">
    <property type="entry name" value="PROKAR_LIPOPROTEIN"/>
    <property type="match status" value="1"/>
</dbReference>
<gene>
    <name evidence="6" type="ORF">ACFPM7_16970</name>
</gene>
<accession>A0ABW0ERH0</accession>
<dbReference type="PIRSF" id="PIRSF002741">
    <property type="entry name" value="MppA"/>
    <property type="match status" value="1"/>
</dbReference>
<feature type="chain" id="PRO_5045888892" evidence="4">
    <location>
        <begin position="25"/>
        <end position="564"/>
    </location>
</feature>
<dbReference type="PANTHER" id="PTHR30290">
    <property type="entry name" value="PERIPLASMIC BINDING COMPONENT OF ABC TRANSPORTER"/>
    <property type="match status" value="1"/>
</dbReference>
<evidence type="ECO:0000256" key="3">
    <source>
        <dbReference type="ARBA" id="ARBA00022729"/>
    </source>
</evidence>
<evidence type="ECO:0000259" key="5">
    <source>
        <dbReference type="Pfam" id="PF00496"/>
    </source>
</evidence>
<sequence length="564" mass="60856">MIFKPRRRKGRTAVAGLAALATLAAGCAASDTAEQPSEADSTLIVYTGQAGDWQINFNPFSPSTIEGPGTIFEPLFYFNMARNADPVPRLGTEFSWNDDGTVLTVKLRDNATFTDGTKFTAKDVVFTLDMVKKNKTINSTGYAGTAKAVDDTTVEITFATPSFSQGPQVLGRLWMVPQHLWSKIADPANDVIAEPVGTGPFALQDFKGQAFTLTSNPTYWDGEPAVKKIRYVSLSGNQAGADALAAGTIDWQTGPVPDIKNFEKNHPGYKAISVPLFQIALFTCSNTALGCSGPQTDPAVRKAIYHAINRAQLNSLAFEGTAGPISPGMALPDRDEQYLSPNLESEIAPNEADTATATALLEGAGYAKGGDGVYAKDGKPLAFSVLIPSGWTDYITAVDTMSQQLQAVGITLTSSQVSWNEWSAARGNGKFQMLIDSLYQGPAADPYYLYSYFYSTGSTAKVGESANPNFARVSDPAIDGALRELEKLSLTDVEARKPHFTAIQDRVQELMPYIPVLTNGTTSEYHDAKFTGWPTLDDLYAFPAVWQRPDHSQIYKSLKPAGQP</sequence>
<dbReference type="Gene3D" id="3.90.76.10">
    <property type="entry name" value="Dipeptide-binding Protein, Domain 1"/>
    <property type="match status" value="1"/>
</dbReference>
<dbReference type="Proteomes" id="UP001596157">
    <property type="component" value="Unassembled WGS sequence"/>
</dbReference>
<dbReference type="SUPFAM" id="SSF53850">
    <property type="entry name" value="Periplasmic binding protein-like II"/>
    <property type="match status" value="1"/>
</dbReference>
<dbReference type="EMBL" id="JBHSKF010000007">
    <property type="protein sequence ID" value="MFC5288751.1"/>
    <property type="molecule type" value="Genomic_DNA"/>
</dbReference>
<feature type="signal peptide" evidence="4">
    <location>
        <begin position="1"/>
        <end position="24"/>
    </location>
</feature>
<evidence type="ECO:0000256" key="2">
    <source>
        <dbReference type="ARBA" id="ARBA00022448"/>
    </source>
</evidence>
<organism evidence="6 7">
    <name type="scientific">Actinokineospora guangxiensis</name>
    <dbReference type="NCBI Taxonomy" id="1490288"/>
    <lineage>
        <taxon>Bacteria</taxon>
        <taxon>Bacillati</taxon>
        <taxon>Actinomycetota</taxon>
        <taxon>Actinomycetes</taxon>
        <taxon>Pseudonocardiales</taxon>
        <taxon>Pseudonocardiaceae</taxon>
        <taxon>Actinokineospora</taxon>
    </lineage>
</organism>
<dbReference type="Gene3D" id="3.40.190.10">
    <property type="entry name" value="Periplasmic binding protein-like II"/>
    <property type="match status" value="1"/>
</dbReference>
<comment type="caution">
    <text evidence="6">The sequence shown here is derived from an EMBL/GenBank/DDBJ whole genome shotgun (WGS) entry which is preliminary data.</text>
</comment>
<protein>
    <submittedName>
        <fullName evidence="6">ABC transporter substrate-binding protein</fullName>
    </submittedName>
</protein>
<evidence type="ECO:0000256" key="1">
    <source>
        <dbReference type="ARBA" id="ARBA00005695"/>
    </source>
</evidence>
<evidence type="ECO:0000313" key="7">
    <source>
        <dbReference type="Proteomes" id="UP001596157"/>
    </source>
</evidence>
<dbReference type="Pfam" id="PF00496">
    <property type="entry name" value="SBP_bac_5"/>
    <property type="match status" value="1"/>
</dbReference>